<dbReference type="InterPro" id="IPR027417">
    <property type="entry name" value="P-loop_NTPase"/>
</dbReference>
<evidence type="ECO:0000259" key="6">
    <source>
        <dbReference type="PROSITE" id="PS51193"/>
    </source>
</evidence>
<evidence type="ECO:0000313" key="8">
    <source>
        <dbReference type="EMBL" id="MEQ2464575.1"/>
    </source>
</evidence>
<organism evidence="8 9">
    <name type="scientific">Niallia hominis</name>
    <dbReference type="NCBI Taxonomy" id="3133173"/>
    <lineage>
        <taxon>Bacteria</taxon>
        <taxon>Bacillati</taxon>
        <taxon>Bacillota</taxon>
        <taxon>Bacilli</taxon>
        <taxon>Bacillales</taxon>
        <taxon>Bacillaceae</taxon>
        <taxon>Niallia</taxon>
    </lineage>
</organism>
<dbReference type="PROSITE" id="PS51193">
    <property type="entry name" value="HELICASE_ATP_BIND_2"/>
    <property type="match status" value="1"/>
</dbReference>
<dbReference type="InterPro" id="IPR044742">
    <property type="entry name" value="DEAD/DEAH_RhlB"/>
</dbReference>
<dbReference type="PANTHER" id="PTHR47963">
    <property type="entry name" value="DEAD-BOX ATP-DEPENDENT RNA HELICASE 47, MITOCHONDRIAL"/>
    <property type="match status" value="1"/>
</dbReference>
<dbReference type="InterPro" id="IPR050547">
    <property type="entry name" value="DEAD_box_RNA_helicases"/>
</dbReference>
<dbReference type="EMBL" id="JBBMFN010000003">
    <property type="protein sequence ID" value="MEQ2464575.1"/>
    <property type="molecule type" value="Genomic_DNA"/>
</dbReference>
<protein>
    <submittedName>
        <fullName evidence="8">DEAD/DEAH box helicase</fullName>
        <ecNumber evidence="8">3.6.4.-</ecNumber>
    </submittedName>
</protein>
<evidence type="ECO:0000313" key="9">
    <source>
        <dbReference type="Proteomes" id="UP001465426"/>
    </source>
</evidence>
<keyword evidence="1" id="KW-0547">Nucleotide-binding</keyword>
<dbReference type="InterPro" id="IPR014013">
    <property type="entry name" value="Helic_SF1/SF2_ATP-bd_DinG/Rad3"/>
</dbReference>
<dbReference type="InterPro" id="IPR001650">
    <property type="entry name" value="Helicase_C-like"/>
</dbReference>
<name>A0ABV1EU02_9BACI</name>
<evidence type="ECO:0000256" key="2">
    <source>
        <dbReference type="ARBA" id="ARBA00022801"/>
    </source>
</evidence>
<dbReference type="SMART" id="SM00490">
    <property type="entry name" value="HELICc"/>
    <property type="match status" value="1"/>
</dbReference>
<evidence type="ECO:0000256" key="1">
    <source>
        <dbReference type="ARBA" id="ARBA00022741"/>
    </source>
</evidence>
<accession>A0ABV1EU02</accession>
<dbReference type="SUPFAM" id="SSF52540">
    <property type="entry name" value="P-loop containing nucleoside triphosphate hydrolases"/>
    <property type="match status" value="1"/>
</dbReference>
<evidence type="ECO:0000256" key="4">
    <source>
        <dbReference type="ARBA" id="ARBA00022840"/>
    </source>
</evidence>
<keyword evidence="3 8" id="KW-0347">Helicase</keyword>
<dbReference type="InterPro" id="IPR014001">
    <property type="entry name" value="Helicase_ATP-bd"/>
</dbReference>
<dbReference type="PANTHER" id="PTHR47963:SF7">
    <property type="entry name" value="ATP-DEPENDENT RNA HELICASE YFML-RELATED"/>
    <property type="match status" value="1"/>
</dbReference>
<sequence length="384" mass="43901">MKEQQFWNTFKPFIQKNWEKANFKHATSIQAQSIPLILEGKDVIAESPTGTGKTLAYLLPVINKIDTDSKNIQAICLASSQELVMQILAEVQKWGEGSGIRSASFIGGANVKRQLEKLKKHPHLVICTPGRALELIKQKKLKMHEVKTVVLDEADQLLVSEHIESVRQIVKATLKDRQVVLFSATLPKHTEDISKELVQDAEIIRVKKDKVIDAAEVEHIYFQAEYRDKVKLLEPISRLNNAKILVFVKDIGNLNVIHEKLTYKNIQTSILHSDLNKMERQKSLKDFRDGKRNMLLATDVAARGLDIQNITHVVHYDLAIDQTQYIHRSGRTGRFGASGVVVSLVTEREERELKQMAKKLNLRLSRKSFYHGEIIDYQMREKKK</sequence>
<keyword evidence="4" id="KW-0067">ATP-binding</keyword>
<dbReference type="RefSeq" id="WP_349204142.1">
    <property type="nucleotide sequence ID" value="NZ_JBBMFN010000003.1"/>
</dbReference>
<dbReference type="Proteomes" id="UP001465426">
    <property type="component" value="Unassembled WGS sequence"/>
</dbReference>
<proteinExistence type="predicted"/>
<evidence type="ECO:0000259" key="5">
    <source>
        <dbReference type="PROSITE" id="PS51192"/>
    </source>
</evidence>
<dbReference type="GO" id="GO:0004386">
    <property type="term" value="F:helicase activity"/>
    <property type="evidence" value="ECO:0007669"/>
    <property type="project" value="UniProtKB-KW"/>
</dbReference>
<dbReference type="EC" id="3.6.4.-" evidence="8"/>
<dbReference type="SMART" id="SM00487">
    <property type="entry name" value="DEXDc"/>
    <property type="match status" value="1"/>
</dbReference>
<dbReference type="Pfam" id="PF00271">
    <property type="entry name" value="Helicase_C"/>
    <property type="match status" value="1"/>
</dbReference>
<comment type="caution">
    <text evidence="8">The sequence shown here is derived from an EMBL/GenBank/DDBJ whole genome shotgun (WGS) entry which is preliminary data.</text>
</comment>
<feature type="domain" description="Helicase C-terminal" evidence="7">
    <location>
        <begin position="231"/>
        <end position="383"/>
    </location>
</feature>
<feature type="domain" description="Helicase ATP-binding" evidence="5">
    <location>
        <begin position="34"/>
        <end position="204"/>
    </location>
</feature>
<reference evidence="8 9" key="1">
    <citation type="submission" date="2024-03" db="EMBL/GenBank/DDBJ databases">
        <title>Human intestinal bacterial collection.</title>
        <authorList>
            <person name="Pauvert C."/>
            <person name="Hitch T.C.A."/>
            <person name="Clavel T."/>
        </authorList>
    </citation>
    <scope>NUCLEOTIDE SEQUENCE [LARGE SCALE GENOMIC DNA]</scope>
    <source>
        <strain evidence="8 9">CLA-SR-H024</strain>
    </source>
</reference>
<dbReference type="CDD" id="cd18787">
    <property type="entry name" value="SF2_C_DEAD"/>
    <property type="match status" value="1"/>
</dbReference>
<dbReference type="Pfam" id="PF00270">
    <property type="entry name" value="DEAD"/>
    <property type="match status" value="1"/>
</dbReference>
<dbReference type="PROSITE" id="PS51192">
    <property type="entry name" value="HELICASE_ATP_BIND_1"/>
    <property type="match status" value="1"/>
</dbReference>
<dbReference type="CDD" id="cd00268">
    <property type="entry name" value="DEADc"/>
    <property type="match status" value="1"/>
</dbReference>
<dbReference type="InterPro" id="IPR011545">
    <property type="entry name" value="DEAD/DEAH_box_helicase_dom"/>
</dbReference>
<keyword evidence="2 8" id="KW-0378">Hydrolase</keyword>
<gene>
    <name evidence="8" type="ORF">WMO63_02685</name>
</gene>
<dbReference type="GO" id="GO:0016787">
    <property type="term" value="F:hydrolase activity"/>
    <property type="evidence" value="ECO:0007669"/>
    <property type="project" value="UniProtKB-KW"/>
</dbReference>
<keyword evidence="9" id="KW-1185">Reference proteome</keyword>
<evidence type="ECO:0000259" key="7">
    <source>
        <dbReference type="PROSITE" id="PS51194"/>
    </source>
</evidence>
<evidence type="ECO:0000256" key="3">
    <source>
        <dbReference type="ARBA" id="ARBA00022806"/>
    </source>
</evidence>
<dbReference type="PROSITE" id="PS51194">
    <property type="entry name" value="HELICASE_CTER"/>
    <property type="match status" value="1"/>
</dbReference>
<dbReference type="Gene3D" id="3.40.50.300">
    <property type="entry name" value="P-loop containing nucleotide triphosphate hydrolases"/>
    <property type="match status" value="2"/>
</dbReference>
<feature type="domain" description="Helicase ATP-binding" evidence="6">
    <location>
        <begin position="2"/>
        <end position="291"/>
    </location>
</feature>